<keyword evidence="1" id="KW-1133">Transmembrane helix</keyword>
<sequence>MKSIPQMSPLPWVMVWWGVLGLVLAYSVLIYFSTDISKNNNEKELENLQYNWVW</sequence>
<name>A0A1P8DKG7_PORDI</name>
<protein>
    <submittedName>
        <fullName evidence="2">ATP synthase subunit 8</fullName>
    </submittedName>
</protein>
<geneLocation type="mitochondrion" evidence="2"/>
<feature type="transmembrane region" description="Helical" evidence="1">
    <location>
        <begin position="12"/>
        <end position="32"/>
    </location>
</feature>
<dbReference type="EMBL" id="KX289583">
    <property type="protein sequence ID" value="APU89544.1"/>
    <property type="molecule type" value="Genomic_DNA"/>
</dbReference>
<gene>
    <name evidence="2" type="primary">atp8</name>
</gene>
<dbReference type="AlphaFoldDB" id="A0A1P8DKG7"/>
<evidence type="ECO:0000256" key="1">
    <source>
        <dbReference type="SAM" id="Phobius"/>
    </source>
</evidence>
<proteinExistence type="predicted"/>
<reference evidence="2" key="1">
    <citation type="submission" date="2016-05" db="EMBL/GenBank/DDBJ databases">
        <title>Smart mitochondrial genome of Oniscidea (terrestrial crustacea).</title>
        <authorList>
            <person name="Marcade I."/>
            <person name="Quevarec L."/>
            <person name="Badawi M."/>
            <person name="Delaunay C."/>
            <person name="Lesobre J."/>
        </authorList>
    </citation>
    <scope>NUCLEOTIDE SEQUENCE</scope>
</reference>
<keyword evidence="1" id="KW-0812">Transmembrane</keyword>
<accession>A0A1P8DKG7</accession>
<keyword evidence="2" id="KW-0496">Mitochondrion</keyword>
<evidence type="ECO:0000313" key="2">
    <source>
        <dbReference type="EMBL" id="APU89544.1"/>
    </source>
</evidence>
<keyword evidence="1" id="KW-0472">Membrane</keyword>
<organism evidence="2">
    <name type="scientific">Porcellio dilatatus petiti</name>
    <dbReference type="NCBI Taxonomy" id="96811"/>
    <lineage>
        <taxon>Eukaryota</taxon>
        <taxon>Metazoa</taxon>
        <taxon>Ecdysozoa</taxon>
        <taxon>Arthropoda</taxon>
        <taxon>Crustacea</taxon>
        <taxon>Multicrustacea</taxon>
        <taxon>Malacostraca</taxon>
        <taxon>Eumalacostraca</taxon>
        <taxon>Peracarida</taxon>
        <taxon>Isopoda</taxon>
        <taxon>Oniscidea</taxon>
        <taxon>Crinocheta</taxon>
        <taxon>Porcellionidae</taxon>
        <taxon>Porcellio</taxon>
    </lineage>
</organism>